<dbReference type="CDD" id="cd01949">
    <property type="entry name" value="GGDEF"/>
    <property type="match status" value="1"/>
</dbReference>
<dbReference type="InterPro" id="IPR001633">
    <property type="entry name" value="EAL_dom"/>
</dbReference>
<evidence type="ECO:0000313" key="6">
    <source>
        <dbReference type="Proteomes" id="UP000093694"/>
    </source>
</evidence>
<reference evidence="4 6" key="2">
    <citation type="journal article" date="2016" name="Front. Microbiol.">
        <title>Industrial Acetogenic Biocatalysts: A Comparative Metabolic and Genomic Analysis.</title>
        <authorList>
            <person name="Bengelsdorf F."/>
            <person name="Poehlein A."/>
            <person name="Sonja S."/>
            <person name="Erz C."/>
            <person name="Hummel T."/>
            <person name="Hoffmeister S."/>
            <person name="Daniel R."/>
            <person name="Durre P."/>
        </authorList>
    </citation>
    <scope>NUCLEOTIDE SEQUENCE [LARGE SCALE GENOMIC DNA]</scope>
    <source>
        <strain evidence="4 6">PTA-10522</strain>
    </source>
</reference>
<dbReference type="PROSITE" id="PS50887">
    <property type="entry name" value="GGDEF"/>
    <property type="match status" value="1"/>
</dbReference>
<dbReference type="PANTHER" id="PTHR33121">
    <property type="entry name" value="CYCLIC DI-GMP PHOSPHODIESTERASE PDEF"/>
    <property type="match status" value="1"/>
</dbReference>
<proteinExistence type="predicted"/>
<dbReference type="PANTHER" id="PTHR33121:SF71">
    <property type="entry name" value="OXYGEN SENSOR PROTEIN DOSP"/>
    <property type="match status" value="1"/>
</dbReference>
<dbReference type="InterPro" id="IPR013655">
    <property type="entry name" value="PAS_fold_3"/>
</dbReference>
<dbReference type="PATRIC" id="fig|1705578.3.peg.3364"/>
<dbReference type="InterPro" id="IPR035919">
    <property type="entry name" value="EAL_sf"/>
</dbReference>
<dbReference type="GO" id="GO:0071111">
    <property type="term" value="F:cyclic-guanylate-specific phosphodiesterase activity"/>
    <property type="evidence" value="ECO:0007669"/>
    <property type="project" value="InterPro"/>
</dbReference>
<evidence type="ECO:0000313" key="3">
    <source>
        <dbReference type="EMBL" id="OAA84673.1"/>
    </source>
</evidence>
<dbReference type="PROSITE" id="PS50883">
    <property type="entry name" value="EAL"/>
    <property type="match status" value="1"/>
</dbReference>
<dbReference type="Gene3D" id="3.30.70.270">
    <property type="match status" value="1"/>
</dbReference>
<accession>A0A168MGT8</accession>
<dbReference type="InterPro" id="IPR000160">
    <property type="entry name" value="GGDEF_dom"/>
</dbReference>
<name>A0A168MGT8_9CLOT</name>
<evidence type="ECO:0000259" key="2">
    <source>
        <dbReference type="PROSITE" id="PS50887"/>
    </source>
</evidence>
<dbReference type="Pfam" id="PF00563">
    <property type="entry name" value="EAL"/>
    <property type="match status" value="1"/>
</dbReference>
<dbReference type="EMBL" id="LITQ01000054">
    <property type="protein sequence ID" value="OAA84673.1"/>
    <property type="molecule type" value="Genomic_DNA"/>
</dbReference>
<dbReference type="Pfam" id="PF00990">
    <property type="entry name" value="GGDEF"/>
    <property type="match status" value="1"/>
</dbReference>
<evidence type="ECO:0000259" key="1">
    <source>
        <dbReference type="PROSITE" id="PS50883"/>
    </source>
</evidence>
<protein>
    <submittedName>
        <fullName evidence="3">Phytochrome-like protein cph2</fullName>
    </submittedName>
</protein>
<dbReference type="AlphaFoldDB" id="A0A168MGT8"/>
<dbReference type="CDD" id="cd01948">
    <property type="entry name" value="EAL"/>
    <property type="match status" value="1"/>
</dbReference>
<evidence type="ECO:0000313" key="4">
    <source>
        <dbReference type="EMBL" id="OBR90243.1"/>
    </source>
</evidence>
<dbReference type="Pfam" id="PF08447">
    <property type="entry name" value="PAS_3"/>
    <property type="match status" value="1"/>
</dbReference>
<sequence>MVENEDLHKQIRIVLNSYRRKIICIDEDCKMCRNDKYSLKDDNVYTYALNTGNVGICKWNIDTGEMAISEKITGYKFNAIKSMNEFINIITYEKDKMMAIQDLDDYINGSLEFYQSTFRIKTKCGDIKWVLLKGKIFKDETESSGVLGVLIFNITNMKFYERWDSLTNLPNRRFFLIKLNNSIKTAKIHNKNGALIYIDINNLKIINHNFGHRFGDWILKSFAKSITVLLGKQGELFRLEGDEFAILVYQFNDIKEIEKMCNKIHKCLKKSFKIMSKEIYISTSLGVTVFPDDSSDPDELLKFCNFAIYRSKSKGKNECTFFDKQKAQPYFRKILIESELKNSIINNELDIFYQPQINALNNKIIGVEALLRWNNNKLGNVPPTEFIPIAEDNGYIVQIGNWVLNKALETACSWKEKGYKFNTISVNVSPIQLKKSDFKSNILNICAKHNVEPSLLGIEITERTLIEIGEDRIELLNELMESGISIAIDDFGTGYSSLNYLINLPVNTLKIDKSFISNIHNDKNKAVIGSIVKLSKYLKYKVITEGVETREQLDEIVSLGCNLIQGYYFSKPLKENKIEDLLKNQSK</sequence>
<dbReference type="SUPFAM" id="SSF55073">
    <property type="entry name" value="Nucleotide cyclase"/>
    <property type="match status" value="1"/>
</dbReference>
<dbReference type="Gene3D" id="3.30.450.20">
    <property type="entry name" value="PAS domain"/>
    <property type="match status" value="1"/>
</dbReference>
<dbReference type="InterPro" id="IPR035965">
    <property type="entry name" value="PAS-like_dom_sf"/>
</dbReference>
<dbReference type="RefSeq" id="WP_242867054.1">
    <property type="nucleotide sequence ID" value="NZ_LITQ01000054.1"/>
</dbReference>
<dbReference type="Proteomes" id="UP000093694">
    <property type="component" value="Unassembled WGS sequence"/>
</dbReference>
<gene>
    <name evidence="3" type="primary">cph2_5</name>
    <name evidence="4" type="synonym">cph2_6</name>
    <name evidence="4" type="ORF">CLCOS_41030</name>
    <name evidence="3" type="ORF">WX73_03297</name>
</gene>
<dbReference type="EMBL" id="LROR01000099">
    <property type="protein sequence ID" value="OBR90243.1"/>
    <property type="molecule type" value="Genomic_DNA"/>
</dbReference>
<keyword evidence="6" id="KW-1185">Reference proteome</keyword>
<feature type="domain" description="EAL" evidence="1">
    <location>
        <begin position="333"/>
        <end position="586"/>
    </location>
</feature>
<organism evidence="3 5">
    <name type="scientific">Clostridium coskatii</name>
    <dbReference type="NCBI Taxonomy" id="1705578"/>
    <lineage>
        <taxon>Bacteria</taxon>
        <taxon>Bacillati</taxon>
        <taxon>Bacillota</taxon>
        <taxon>Clostridia</taxon>
        <taxon>Eubacteriales</taxon>
        <taxon>Clostridiaceae</taxon>
        <taxon>Clostridium</taxon>
    </lineage>
</organism>
<dbReference type="InterPro" id="IPR050706">
    <property type="entry name" value="Cyclic-di-GMP_PDE-like"/>
</dbReference>
<dbReference type="SUPFAM" id="SSF141868">
    <property type="entry name" value="EAL domain-like"/>
    <property type="match status" value="1"/>
</dbReference>
<feature type="domain" description="GGDEF" evidence="2">
    <location>
        <begin position="191"/>
        <end position="324"/>
    </location>
</feature>
<dbReference type="SMART" id="SM00267">
    <property type="entry name" value="GGDEF"/>
    <property type="match status" value="1"/>
</dbReference>
<dbReference type="SMART" id="SM00052">
    <property type="entry name" value="EAL"/>
    <property type="match status" value="1"/>
</dbReference>
<dbReference type="SUPFAM" id="SSF55785">
    <property type="entry name" value="PYP-like sensor domain (PAS domain)"/>
    <property type="match status" value="1"/>
</dbReference>
<dbReference type="Gene3D" id="3.20.20.450">
    <property type="entry name" value="EAL domain"/>
    <property type="match status" value="1"/>
</dbReference>
<dbReference type="NCBIfam" id="TIGR00254">
    <property type="entry name" value="GGDEF"/>
    <property type="match status" value="1"/>
</dbReference>
<reference evidence="3 5" key="1">
    <citation type="journal article" date="2015" name="Biotechnol. Bioeng.">
        <title>Genome sequence and phenotypic characterization of Caulobacter segnis.</title>
        <authorList>
            <person name="Patel S."/>
            <person name="Fletcher B."/>
            <person name="Scott D.C."/>
            <person name="Ely B."/>
        </authorList>
    </citation>
    <scope>NUCLEOTIDE SEQUENCE [LARGE SCALE GENOMIC DNA]</scope>
    <source>
        <strain evidence="3 5">PS02</strain>
    </source>
</reference>
<dbReference type="Proteomes" id="UP000077384">
    <property type="component" value="Unassembled WGS sequence"/>
</dbReference>
<dbReference type="InterPro" id="IPR029787">
    <property type="entry name" value="Nucleotide_cyclase"/>
</dbReference>
<dbReference type="InterPro" id="IPR043128">
    <property type="entry name" value="Rev_trsase/Diguanyl_cyclase"/>
</dbReference>
<evidence type="ECO:0000313" key="5">
    <source>
        <dbReference type="Proteomes" id="UP000077384"/>
    </source>
</evidence>
<comment type="caution">
    <text evidence="3">The sequence shown here is derived from an EMBL/GenBank/DDBJ whole genome shotgun (WGS) entry which is preliminary data.</text>
</comment>